<reference evidence="1" key="1">
    <citation type="submission" date="2023-10" db="EMBL/GenBank/DDBJ databases">
        <title>Genome assembly of Pristionchus species.</title>
        <authorList>
            <person name="Yoshida K."/>
            <person name="Sommer R.J."/>
        </authorList>
    </citation>
    <scope>NUCLEOTIDE SEQUENCE</scope>
    <source>
        <strain evidence="1">RS0144</strain>
    </source>
</reference>
<feature type="non-terminal residue" evidence="1">
    <location>
        <position position="250"/>
    </location>
</feature>
<name>A0AAV5U3N5_9BILA</name>
<dbReference type="Proteomes" id="UP001432027">
    <property type="component" value="Unassembled WGS sequence"/>
</dbReference>
<sequence>MKRLFHLNDFYSSMMYEAPVAWQRFPNACRLVTTVAVRTNEFHDSDRLFSALIRIVRRDMTFNEASASHHISLNLIKEVYKNIFSAMSDMMMKLMNEKKNDIEVILDEMMDERGFHFDQVDEKDLITTTNEYGEEYAIIDPLIGRSKINRIEPLGPPQPLPIPPERLIQDWAMKGKEMEEKPIKSLLVRPVGLLNAASKSRNTKWNGGGLDYITRKMMGIHASWGWKFDDNGENNSDIISILFRPQIEKN</sequence>
<accession>A0AAV5U3N5</accession>
<comment type="caution">
    <text evidence="1">The sequence shown here is derived from an EMBL/GenBank/DDBJ whole genome shotgun (WGS) entry which is preliminary data.</text>
</comment>
<dbReference type="EMBL" id="BTSX01000005">
    <property type="protein sequence ID" value="GMT01445.1"/>
    <property type="molecule type" value="Genomic_DNA"/>
</dbReference>
<dbReference type="AlphaFoldDB" id="A0AAV5U3N5"/>
<gene>
    <name evidence="1" type="ORF">PENTCL1PPCAC_23619</name>
    <name evidence="2" type="ORF">PENTCL1PPCAC_23620</name>
</gene>
<keyword evidence="3" id="KW-1185">Reference proteome</keyword>
<evidence type="ECO:0000313" key="3">
    <source>
        <dbReference type="Proteomes" id="UP001432027"/>
    </source>
</evidence>
<protein>
    <submittedName>
        <fullName evidence="1">Uncharacterized protein</fullName>
    </submittedName>
</protein>
<organism evidence="1 3">
    <name type="scientific">Pristionchus entomophagus</name>
    <dbReference type="NCBI Taxonomy" id="358040"/>
    <lineage>
        <taxon>Eukaryota</taxon>
        <taxon>Metazoa</taxon>
        <taxon>Ecdysozoa</taxon>
        <taxon>Nematoda</taxon>
        <taxon>Chromadorea</taxon>
        <taxon>Rhabditida</taxon>
        <taxon>Rhabditina</taxon>
        <taxon>Diplogasteromorpha</taxon>
        <taxon>Diplogasteroidea</taxon>
        <taxon>Neodiplogasteridae</taxon>
        <taxon>Pristionchus</taxon>
    </lineage>
</organism>
<proteinExistence type="predicted"/>
<evidence type="ECO:0000313" key="1">
    <source>
        <dbReference type="EMBL" id="GMT01445.1"/>
    </source>
</evidence>
<evidence type="ECO:0000313" key="2">
    <source>
        <dbReference type="EMBL" id="GMT01446.1"/>
    </source>
</evidence>
<dbReference type="EMBL" id="BTSX01000005">
    <property type="protein sequence ID" value="GMT01446.1"/>
    <property type="molecule type" value="Genomic_DNA"/>
</dbReference>